<protein>
    <submittedName>
        <fullName evidence="1">Uncharacterized protein</fullName>
    </submittedName>
</protein>
<name>A0A5J4RU63_9EUKA</name>
<dbReference type="EMBL" id="SNRW01041528">
    <property type="protein sequence ID" value="KAA6336855.1"/>
    <property type="molecule type" value="Genomic_DNA"/>
</dbReference>
<feature type="non-terminal residue" evidence="1">
    <location>
        <position position="25"/>
    </location>
</feature>
<reference evidence="1 2" key="1">
    <citation type="submission" date="2019-03" db="EMBL/GenBank/DDBJ databases">
        <title>Single cell metagenomics reveals metabolic interactions within the superorganism composed of flagellate Streblomastix strix and complex community of Bacteroidetes bacteria on its surface.</title>
        <authorList>
            <person name="Treitli S.C."/>
            <person name="Kolisko M."/>
            <person name="Husnik F."/>
            <person name="Keeling P."/>
            <person name="Hampl V."/>
        </authorList>
    </citation>
    <scope>NUCLEOTIDE SEQUENCE [LARGE SCALE GENOMIC DNA]</scope>
    <source>
        <strain evidence="1">ST1C</strain>
    </source>
</reference>
<evidence type="ECO:0000313" key="2">
    <source>
        <dbReference type="Proteomes" id="UP000324800"/>
    </source>
</evidence>
<accession>A0A5J4RU63</accession>
<organism evidence="1 2">
    <name type="scientific">Streblomastix strix</name>
    <dbReference type="NCBI Taxonomy" id="222440"/>
    <lineage>
        <taxon>Eukaryota</taxon>
        <taxon>Metamonada</taxon>
        <taxon>Preaxostyla</taxon>
        <taxon>Oxymonadida</taxon>
        <taxon>Streblomastigidae</taxon>
        <taxon>Streblomastix</taxon>
    </lineage>
</organism>
<dbReference type="Proteomes" id="UP000324800">
    <property type="component" value="Unassembled WGS sequence"/>
</dbReference>
<proteinExistence type="predicted"/>
<evidence type="ECO:0000313" key="1">
    <source>
        <dbReference type="EMBL" id="KAA6336855.1"/>
    </source>
</evidence>
<gene>
    <name evidence="1" type="ORF">EZS28_052839</name>
</gene>
<comment type="caution">
    <text evidence="1">The sequence shown here is derived from an EMBL/GenBank/DDBJ whole genome shotgun (WGS) entry which is preliminary data.</text>
</comment>
<dbReference type="AlphaFoldDB" id="A0A5J4RU63"/>
<sequence>MIRIEIVEKLEKEDLWEILNFIDKQ</sequence>